<name>A0A328HFH5_ARTGO</name>
<gene>
    <name evidence="4" type="ORF">DBZ45_10810</name>
</gene>
<dbReference type="PANTHER" id="PTHR46558">
    <property type="entry name" value="TRACRIPTIONAL REGULATORY PROTEIN-RELATED-RELATED"/>
    <property type="match status" value="1"/>
</dbReference>
<proteinExistence type="predicted"/>
<reference evidence="4 5" key="1">
    <citation type="submission" date="2018-04" db="EMBL/GenBank/DDBJ databases">
        <title>Bacteria isolated from cave deposits of Manipur.</title>
        <authorList>
            <person name="Sahoo D."/>
            <person name="Sarangthem I."/>
            <person name="Nandeibam J."/>
        </authorList>
    </citation>
    <scope>NUCLEOTIDE SEQUENCE [LARGE SCALE GENOMIC DNA]</scope>
    <source>
        <strain evidence="5">mrc11</strain>
    </source>
</reference>
<feature type="domain" description="HTH cro/C1-type" evidence="3">
    <location>
        <begin position="5"/>
        <end position="59"/>
    </location>
</feature>
<dbReference type="EMBL" id="QLNP01000074">
    <property type="protein sequence ID" value="RAM37379.1"/>
    <property type="molecule type" value="Genomic_DNA"/>
</dbReference>
<organism evidence="4 5">
    <name type="scientific">Arthrobacter globiformis</name>
    <dbReference type="NCBI Taxonomy" id="1665"/>
    <lineage>
        <taxon>Bacteria</taxon>
        <taxon>Bacillati</taxon>
        <taxon>Actinomycetota</taxon>
        <taxon>Actinomycetes</taxon>
        <taxon>Micrococcales</taxon>
        <taxon>Micrococcaceae</taxon>
        <taxon>Arthrobacter</taxon>
    </lineage>
</organism>
<keyword evidence="1" id="KW-0238">DNA-binding</keyword>
<comment type="caution">
    <text evidence="4">The sequence shown here is derived from an EMBL/GenBank/DDBJ whole genome shotgun (WGS) entry which is preliminary data.</text>
</comment>
<dbReference type="AlphaFoldDB" id="A0A328HFH5"/>
<sequence>MQNKLRDLRIATGMSQGEFAAALEVSRQTIQNIEVGRYLPSLPLAIAIARYFRRPVEEIFIPCGVPADASPARKETGRFGSQAGSGSAG</sequence>
<dbReference type="CDD" id="cd00093">
    <property type="entry name" value="HTH_XRE"/>
    <property type="match status" value="1"/>
</dbReference>
<evidence type="ECO:0000256" key="1">
    <source>
        <dbReference type="ARBA" id="ARBA00023125"/>
    </source>
</evidence>
<dbReference type="SMART" id="SM00530">
    <property type="entry name" value="HTH_XRE"/>
    <property type="match status" value="1"/>
</dbReference>
<dbReference type="SUPFAM" id="SSF47413">
    <property type="entry name" value="lambda repressor-like DNA-binding domains"/>
    <property type="match status" value="1"/>
</dbReference>
<evidence type="ECO:0000313" key="4">
    <source>
        <dbReference type="EMBL" id="RAM37379.1"/>
    </source>
</evidence>
<evidence type="ECO:0000313" key="5">
    <source>
        <dbReference type="Proteomes" id="UP000249166"/>
    </source>
</evidence>
<dbReference type="OrthoDB" id="7428772at2"/>
<dbReference type="Proteomes" id="UP000249166">
    <property type="component" value="Unassembled WGS sequence"/>
</dbReference>
<dbReference type="PANTHER" id="PTHR46558:SF4">
    <property type="entry name" value="DNA-BIDING PHAGE PROTEIN"/>
    <property type="match status" value="1"/>
</dbReference>
<evidence type="ECO:0000256" key="2">
    <source>
        <dbReference type="SAM" id="MobiDB-lite"/>
    </source>
</evidence>
<feature type="region of interest" description="Disordered" evidence="2">
    <location>
        <begin position="70"/>
        <end position="89"/>
    </location>
</feature>
<dbReference type="InterPro" id="IPR010982">
    <property type="entry name" value="Lambda_DNA-bd_dom_sf"/>
</dbReference>
<dbReference type="GO" id="GO:0003677">
    <property type="term" value="F:DNA binding"/>
    <property type="evidence" value="ECO:0007669"/>
    <property type="project" value="UniProtKB-KW"/>
</dbReference>
<protein>
    <submittedName>
        <fullName evidence="4">Transcriptional regulator</fullName>
    </submittedName>
</protein>
<dbReference type="Pfam" id="PF01381">
    <property type="entry name" value="HTH_3"/>
    <property type="match status" value="1"/>
</dbReference>
<evidence type="ECO:0000259" key="3">
    <source>
        <dbReference type="PROSITE" id="PS50943"/>
    </source>
</evidence>
<accession>A0A328HFH5</accession>
<dbReference type="InterPro" id="IPR001387">
    <property type="entry name" value="Cro/C1-type_HTH"/>
</dbReference>
<dbReference type="PROSITE" id="PS50943">
    <property type="entry name" value="HTH_CROC1"/>
    <property type="match status" value="1"/>
</dbReference>
<dbReference type="Gene3D" id="1.10.260.40">
    <property type="entry name" value="lambda repressor-like DNA-binding domains"/>
    <property type="match status" value="1"/>
</dbReference>